<feature type="region of interest" description="Disordered" evidence="1">
    <location>
        <begin position="1"/>
        <end position="20"/>
    </location>
</feature>
<gene>
    <name evidence="3" type="ORF">NHX12_003625</name>
</gene>
<evidence type="ECO:0000259" key="2">
    <source>
        <dbReference type="Pfam" id="PF14977"/>
    </source>
</evidence>
<dbReference type="Pfam" id="PF14977">
    <property type="entry name" value="FAM194"/>
    <property type="match status" value="1"/>
</dbReference>
<evidence type="ECO:0000256" key="1">
    <source>
        <dbReference type="SAM" id="MobiDB-lite"/>
    </source>
</evidence>
<proteinExistence type="predicted"/>
<feature type="compositionally biased region" description="Basic and acidic residues" evidence="1">
    <location>
        <begin position="7"/>
        <end position="19"/>
    </location>
</feature>
<dbReference type="PANTHER" id="PTHR23093">
    <property type="entry name" value="SIMILAR TO CHROMOSOME 3 OPEN READING FRAME 20"/>
    <property type="match status" value="1"/>
</dbReference>
<accession>A0A9Q0DVJ5</accession>
<dbReference type="InterPro" id="IPR029281">
    <property type="entry name" value="FAM194_C"/>
</dbReference>
<dbReference type="Proteomes" id="UP001148018">
    <property type="component" value="Unassembled WGS sequence"/>
</dbReference>
<dbReference type="EMBL" id="JANIIK010000111">
    <property type="protein sequence ID" value="KAJ3594318.1"/>
    <property type="molecule type" value="Genomic_DNA"/>
</dbReference>
<organism evidence="3 4">
    <name type="scientific">Muraenolepis orangiensis</name>
    <name type="common">Patagonian moray cod</name>
    <dbReference type="NCBI Taxonomy" id="630683"/>
    <lineage>
        <taxon>Eukaryota</taxon>
        <taxon>Metazoa</taxon>
        <taxon>Chordata</taxon>
        <taxon>Craniata</taxon>
        <taxon>Vertebrata</taxon>
        <taxon>Euteleostomi</taxon>
        <taxon>Actinopterygii</taxon>
        <taxon>Neopterygii</taxon>
        <taxon>Teleostei</taxon>
        <taxon>Neoteleostei</taxon>
        <taxon>Acanthomorphata</taxon>
        <taxon>Zeiogadaria</taxon>
        <taxon>Gadariae</taxon>
        <taxon>Gadiformes</taxon>
        <taxon>Muraenolepidoidei</taxon>
        <taxon>Muraenolepididae</taxon>
        <taxon>Muraenolepis</taxon>
    </lineage>
</organism>
<dbReference type="AlphaFoldDB" id="A0A9Q0DVJ5"/>
<keyword evidence="4" id="KW-1185">Reference proteome</keyword>
<reference evidence="3" key="1">
    <citation type="submission" date="2022-07" db="EMBL/GenBank/DDBJ databases">
        <title>Chromosome-level genome of Muraenolepis orangiensis.</title>
        <authorList>
            <person name="Kim J."/>
        </authorList>
    </citation>
    <scope>NUCLEOTIDE SEQUENCE</scope>
    <source>
        <strain evidence="3">KU_S4_2022</strain>
        <tissue evidence="3">Muscle</tissue>
    </source>
</reference>
<comment type="caution">
    <text evidence="3">The sequence shown here is derived from an EMBL/GenBank/DDBJ whole genome shotgun (WGS) entry which is preliminary data.</text>
</comment>
<dbReference type="PANTHER" id="PTHR23093:SF18">
    <property type="entry name" value="GLUTAMATE RICH 6"/>
    <property type="match status" value="1"/>
</dbReference>
<dbReference type="OrthoDB" id="527209at2759"/>
<sequence>MAGFQRYNRESNHASEQDSKPVLQQAVADCPVLCEYCGERTRPKLDLTLLDIPKTGGQFCCAQYQKLYGSVQVFYPSGSVALVVLVTEANGRVCVVYDDKDDVPEQPIRALFQSDGRATCYHSNGSIWFSLGQSGGQRLDKSGARVQRWSWSRPGCSPTPLRPLFLSLNKNVGVRILGQDQVFVSFLCCGQQARFSVGICCVQDYINRSSVPSIRSEELFLLAARMGVCLAIEGLRHYMRRFSSHKPFTAKLCQRHHLRVIEKLLRASNTAETSASDKAFIHRCLRNYL</sequence>
<name>A0A9Q0DVJ5_9TELE</name>
<evidence type="ECO:0000313" key="3">
    <source>
        <dbReference type="EMBL" id="KAJ3594318.1"/>
    </source>
</evidence>
<evidence type="ECO:0000313" key="4">
    <source>
        <dbReference type="Proteomes" id="UP001148018"/>
    </source>
</evidence>
<feature type="domain" description="FAM194 C-terminal" evidence="2">
    <location>
        <begin position="63"/>
        <end position="225"/>
    </location>
</feature>
<protein>
    <recommendedName>
        <fullName evidence="2">FAM194 C-terminal domain-containing protein</fullName>
    </recommendedName>
</protein>